<gene>
    <name evidence="1" type="ORF">AMATHDRAFT_48737</name>
</gene>
<dbReference type="SUPFAM" id="SSF52047">
    <property type="entry name" value="RNI-like"/>
    <property type="match status" value="1"/>
</dbReference>
<dbReference type="Proteomes" id="UP000242287">
    <property type="component" value="Unassembled WGS sequence"/>
</dbReference>
<evidence type="ECO:0000313" key="2">
    <source>
        <dbReference type="Proteomes" id="UP000242287"/>
    </source>
</evidence>
<evidence type="ECO:0008006" key="3">
    <source>
        <dbReference type="Google" id="ProtNLM"/>
    </source>
</evidence>
<evidence type="ECO:0000313" key="1">
    <source>
        <dbReference type="EMBL" id="PFH49408.1"/>
    </source>
</evidence>
<name>A0A2A9NH77_9AGAR</name>
<dbReference type="OrthoDB" id="3365698at2759"/>
<sequence>MWRQVALDTPQLWNDITLIEPRDSAALRIAQRLLSRAGGLPISLTIDWSTSGVDVNKGFEELMNHHLFESLDINLQSQHLPQLSQLPQNLASNVKKLNAIVYSDNAHSNDTHLSLPSEHFPQLESFRMHAVVIAHLVLPWTQHRHLDLASTMLPWELCLGILPQCTSVEECFLSLYGRSPHLVSDISLPLLQRLSLTSVRGAASFCNIMQPLITPQLTTLGLRGVALGCSNYNSVVQRNNLGQLQVLRLASVSDSSNIHRFLCNTPSLHTIQLPYLRGDFDPKALERLSDGQLAPLLQTVEINSSTNNDVAGEILTMVEVRVKTTGSKTQDGEKTYPMKRIKLSKASSLQPHIRKRLDALETYGVDVYIMTIH</sequence>
<proteinExistence type="predicted"/>
<reference evidence="1 2" key="1">
    <citation type="submission" date="2014-02" db="EMBL/GenBank/DDBJ databases">
        <title>Transposable element dynamics among asymbiotic and ectomycorrhizal Amanita fungi.</title>
        <authorList>
            <consortium name="DOE Joint Genome Institute"/>
            <person name="Hess J."/>
            <person name="Skrede I."/>
            <person name="Wolfe B."/>
            <person name="LaButti K."/>
            <person name="Ohm R.A."/>
            <person name="Grigoriev I.V."/>
            <person name="Pringle A."/>
        </authorList>
    </citation>
    <scope>NUCLEOTIDE SEQUENCE [LARGE SCALE GENOMIC DNA]</scope>
    <source>
        <strain evidence="1 2">SKay4041</strain>
    </source>
</reference>
<keyword evidence="2" id="KW-1185">Reference proteome</keyword>
<dbReference type="Gene3D" id="3.80.10.10">
    <property type="entry name" value="Ribonuclease Inhibitor"/>
    <property type="match status" value="1"/>
</dbReference>
<protein>
    <recommendedName>
        <fullName evidence="3">F-box domain-containing protein</fullName>
    </recommendedName>
</protein>
<dbReference type="InterPro" id="IPR032675">
    <property type="entry name" value="LRR_dom_sf"/>
</dbReference>
<accession>A0A2A9NH77</accession>
<dbReference type="AlphaFoldDB" id="A0A2A9NH77"/>
<organism evidence="1 2">
    <name type="scientific">Amanita thiersii Skay4041</name>
    <dbReference type="NCBI Taxonomy" id="703135"/>
    <lineage>
        <taxon>Eukaryota</taxon>
        <taxon>Fungi</taxon>
        <taxon>Dikarya</taxon>
        <taxon>Basidiomycota</taxon>
        <taxon>Agaricomycotina</taxon>
        <taxon>Agaricomycetes</taxon>
        <taxon>Agaricomycetidae</taxon>
        <taxon>Agaricales</taxon>
        <taxon>Pluteineae</taxon>
        <taxon>Amanitaceae</taxon>
        <taxon>Amanita</taxon>
    </lineage>
</organism>
<dbReference type="EMBL" id="KZ302030">
    <property type="protein sequence ID" value="PFH49408.1"/>
    <property type="molecule type" value="Genomic_DNA"/>
</dbReference>